<sequence>MSRPGLDTNPLELTPDWFNQLFEEIGIDAEVSGLTAKSIGTGQIGENVRFVFDYARKGDGAPATLVGKFPSDNETSLMTAKMLGHYEREVNFYRTFPKVAGRITPSALYTDYDPETNRFALIMEDMAPAEQGNQLTGCSVAEAERAMDAAAILHAAHWNDASLDTHPWLQGSAVAPPPALTMEATVALWTGFKDRYGPQLAQEDVEVGDAYTAALPKMQEIERPGPFALTHNDYRLDNMLFGKPGSPKPLAVVDWQTAGKGVPASDVAYFIGAGLTRDDRPKHEQALLRYYHARLQDEGVTDYDFDALYDDYRYTCFYGMSVAYGAAMLVKQTERGDQMFLTMLRRHAAQARDNNALELLP</sequence>
<gene>
    <name evidence="2" type="ORF">HJA_07542</name>
</gene>
<feature type="domain" description="CHK kinase-like" evidence="1">
    <location>
        <begin position="121"/>
        <end position="301"/>
    </location>
</feature>
<evidence type="ECO:0000313" key="3">
    <source>
        <dbReference type="Proteomes" id="UP000024816"/>
    </source>
</evidence>
<dbReference type="Gene3D" id="3.90.1200.10">
    <property type="match status" value="1"/>
</dbReference>
<dbReference type="PANTHER" id="PTHR23020:SF41">
    <property type="entry name" value="AMINOGLYCOSIDE PHOSPHOTRANSFERASE DOMAIN-CONTAINING PROTEIN"/>
    <property type="match status" value="1"/>
</dbReference>
<dbReference type="AlphaFoldDB" id="A0A059FEV2"/>
<evidence type="ECO:0000259" key="1">
    <source>
        <dbReference type="SMART" id="SM00587"/>
    </source>
</evidence>
<dbReference type="PANTHER" id="PTHR23020">
    <property type="entry name" value="UNCHARACTERIZED NUCLEAR HORMONE RECEPTOR-RELATED"/>
    <property type="match status" value="1"/>
</dbReference>
<keyword evidence="3" id="KW-1185">Reference proteome</keyword>
<protein>
    <recommendedName>
        <fullName evidence="1">CHK kinase-like domain-containing protein</fullName>
    </recommendedName>
</protein>
<dbReference type="InterPro" id="IPR052961">
    <property type="entry name" value="Oxido-Kinase-like_Enzymes"/>
</dbReference>
<evidence type="ECO:0000313" key="2">
    <source>
        <dbReference type="EMBL" id="KCZ89132.1"/>
    </source>
</evidence>
<dbReference type="EMBL" id="ARYJ01000004">
    <property type="protein sequence ID" value="KCZ89132.1"/>
    <property type="molecule type" value="Genomic_DNA"/>
</dbReference>
<dbReference type="InterPro" id="IPR015897">
    <property type="entry name" value="CHK_kinase-like"/>
</dbReference>
<dbReference type="eggNOG" id="COG3173">
    <property type="taxonomic scope" value="Bacteria"/>
</dbReference>
<reference evidence="2 3" key="1">
    <citation type="journal article" date="2014" name="Antonie Van Leeuwenhoek">
        <title>Hyphomonas beringensis sp. nov. and Hyphomonas chukchiensis sp. nov., isolated from surface seawater of the Bering Sea and Chukchi Sea.</title>
        <authorList>
            <person name="Li C."/>
            <person name="Lai Q."/>
            <person name="Li G."/>
            <person name="Dong C."/>
            <person name="Wang J."/>
            <person name="Liao Y."/>
            <person name="Shao Z."/>
        </authorList>
    </citation>
    <scope>NUCLEOTIDE SEQUENCE [LARGE SCALE GENOMIC DNA]</scope>
    <source>
        <strain evidence="2 3">VP2</strain>
    </source>
</reference>
<dbReference type="PATRIC" id="fig|1280952.3.peg.1496"/>
<dbReference type="OrthoDB" id="3806873at2"/>
<name>A0A059FEV2_9PROT</name>
<organism evidence="2 3">
    <name type="scientific">Hyphomonas jannaschiana VP2</name>
    <dbReference type="NCBI Taxonomy" id="1280952"/>
    <lineage>
        <taxon>Bacteria</taxon>
        <taxon>Pseudomonadati</taxon>
        <taxon>Pseudomonadota</taxon>
        <taxon>Alphaproteobacteria</taxon>
        <taxon>Hyphomonadales</taxon>
        <taxon>Hyphomonadaceae</taxon>
        <taxon>Hyphomonas</taxon>
    </lineage>
</organism>
<dbReference type="SMART" id="SM00587">
    <property type="entry name" value="CHK"/>
    <property type="match status" value="1"/>
</dbReference>
<dbReference type="STRING" id="1280952.HJA_07542"/>
<dbReference type="RefSeq" id="WP_051597487.1">
    <property type="nucleotide sequence ID" value="NZ_ARYJ01000004.1"/>
</dbReference>
<accession>A0A059FEV2</accession>
<dbReference type="InterPro" id="IPR011009">
    <property type="entry name" value="Kinase-like_dom_sf"/>
</dbReference>
<dbReference type="Pfam" id="PF01636">
    <property type="entry name" value="APH"/>
    <property type="match status" value="1"/>
</dbReference>
<proteinExistence type="predicted"/>
<dbReference type="SUPFAM" id="SSF56112">
    <property type="entry name" value="Protein kinase-like (PK-like)"/>
    <property type="match status" value="1"/>
</dbReference>
<comment type="caution">
    <text evidence="2">The sequence shown here is derived from an EMBL/GenBank/DDBJ whole genome shotgun (WGS) entry which is preliminary data.</text>
</comment>
<dbReference type="Proteomes" id="UP000024816">
    <property type="component" value="Unassembled WGS sequence"/>
</dbReference>
<dbReference type="InterPro" id="IPR002575">
    <property type="entry name" value="Aminoglycoside_PTrfase"/>
</dbReference>